<dbReference type="Proteomes" id="UP000469559">
    <property type="component" value="Unassembled WGS sequence"/>
</dbReference>
<protein>
    <submittedName>
        <fullName evidence="9">Fujikurins efflux protein</fullName>
    </submittedName>
</protein>
<comment type="similarity">
    <text evidence="2">Belongs to the major facilitator superfamily. Monocarboxylate porter (TC 2.A.1.13) family.</text>
</comment>
<comment type="caution">
    <text evidence="9">The sequence shown here is derived from an EMBL/GenBank/DDBJ whole genome shotgun (WGS) entry which is preliminary data.</text>
</comment>
<feature type="transmembrane region" description="Helical" evidence="7">
    <location>
        <begin position="116"/>
        <end position="135"/>
    </location>
</feature>
<name>A0A8T9B377_9HELO</name>
<evidence type="ECO:0000256" key="2">
    <source>
        <dbReference type="ARBA" id="ARBA00006727"/>
    </source>
</evidence>
<gene>
    <name evidence="9" type="ORF">LARI1_G007981</name>
</gene>
<evidence type="ECO:0000256" key="1">
    <source>
        <dbReference type="ARBA" id="ARBA00004141"/>
    </source>
</evidence>
<dbReference type="SUPFAM" id="SSF103473">
    <property type="entry name" value="MFS general substrate transporter"/>
    <property type="match status" value="1"/>
</dbReference>
<evidence type="ECO:0000313" key="10">
    <source>
        <dbReference type="Proteomes" id="UP000469559"/>
    </source>
</evidence>
<dbReference type="GO" id="GO:0016020">
    <property type="term" value="C:membrane"/>
    <property type="evidence" value="ECO:0007669"/>
    <property type="project" value="UniProtKB-SubCell"/>
</dbReference>
<sequence length="425" mass="45632">MDVSNVSSPADSTITFYWEKDGETFCSTEDRSVHSPPQVDLVQSPECIPDGGLQAWIVVWGGLLYGIGVFQDYYQKTAFPSTSPSEIAWISSTELFMVFACGPIFGRIIDSHGPRLVLAFGSAMQLFGLLMMSIATKYYQVLLAQGVCSSIGTSAIYYSGVTCVSSWFEKNRALALGVMSSGSSLGGIIYPTMISGLISRVGFGWTVRSIIFLMFILLIVANMTVASHSRPLRSPVRLAQFTAPLREHPFGLVCLGSFLFCSAMFLPFNFISVQAETFGISAADASYLVVVLNSTLFGRVLQGYIADRIGRFNMVIIATAASGILVLTLWLLSTNAVHLFVFAGFYGLFASAFTSLAPALVGQISIISQNGTRIGIQSAVISLAVLLGNPVGGQLIELYHKSSVGLQVFTGAAMLMSTCAFLLAK</sequence>
<keyword evidence="4 7" id="KW-0812">Transmembrane</keyword>
<keyword evidence="5 7" id="KW-1133">Transmembrane helix</keyword>
<evidence type="ECO:0000256" key="3">
    <source>
        <dbReference type="ARBA" id="ARBA00022448"/>
    </source>
</evidence>
<evidence type="ECO:0000256" key="7">
    <source>
        <dbReference type="SAM" id="Phobius"/>
    </source>
</evidence>
<feature type="domain" description="Major facilitator superfamily (MFS) profile" evidence="8">
    <location>
        <begin position="1"/>
        <end position="425"/>
    </location>
</feature>
<dbReference type="Pfam" id="PF07690">
    <property type="entry name" value="MFS_1"/>
    <property type="match status" value="1"/>
</dbReference>
<accession>A0A8T9B377</accession>
<keyword evidence="10" id="KW-1185">Reference proteome</keyword>
<dbReference type="AlphaFoldDB" id="A0A8T9B377"/>
<dbReference type="GO" id="GO:0022857">
    <property type="term" value="F:transmembrane transporter activity"/>
    <property type="evidence" value="ECO:0007669"/>
    <property type="project" value="InterPro"/>
</dbReference>
<feature type="transmembrane region" description="Helical" evidence="7">
    <location>
        <begin position="87"/>
        <end position="109"/>
    </location>
</feature>
<evidence type="ECO:0000313" key="9">
    <source>
        <dbReference type="EMBL" id="TVY14358.1"/>
    </source>
</evidence>
<dbReference type="EMBL" id="QGMF01000705">
    <property type="protein sequence ID" value="TVY14358.1"/>
    <property type="molecule type" value="Genomic_DNA"/>
</dbReference>
<feature type="transmembrane region" description="Helical" evidence="7">
    <location>
        <begin position="141"/>
        <end position="161"/>
    </location>
</feature>
<feature type="transmembrane region" description="Helical" evidence="7">
    <location>
        <begin position="339"/>
        <end position="362"/>
    </location>
</feature>
<feature type="non-terminal residue" evidence="9">
    <location>
        <position position="1"/>
    </location>
</feature>
<feature type="transmembrane region" description="Helical" evidence="7">
    <location>
        <begin position="278"/>
        <end position="300"/>
    </location>
</feature>
<reference evidence="9 10" key="1">
    <citation type="submission" date="2018-05" db="EMBL/GenBank/DDBJ databases">
        <title>Whole genome sequencing for identification of molecular markers to develop diagnostic detection tools for the regulated plant pathogen Lachnellula willkommii.</title>
        <authorList>
            <person name="Giroux E."/>
            <person name="Bilodeau G."/>
        </authorList>
    </citation>
    <scope>NUCLEOTIDE SEQUENCE [LARGE SCALE GENOMIC DNA]</scope>
    <source>
        <strain evidence="9 10">CBS 203.66</strain>
    </source>
</reference>
<dbReference type="InterPro" id="IPR036259">
    <property type="entry name" value="MFS_trans_sf"/>
</dbReference>
<dbReference type="PANTHER" id="PTHR11360">
    <property type="entry name" value="MONOCARBOXYLATE TRANSPORTER"/>
    <property type="match status" value="1"/>
</dbReference>
<dbReference type="PANTHER" id="PTHR11360:SF224">
    <property type="entry name" value="MAJOR FACILITATOR SUPERFAMILY (MFS) PROFILE DOMAIN-CONTAINING PROTEIN-RELATED"/>
    <property type="match status" value="1"/>
</dbReference>
<dbReference type="OrthoDB" id="5667at2759"/>
<dbReference type="Gene3D" id="1.20.1250.20">
    <property type="entry name" value="MFS general substrate transporter like domains"/>
    <property type="match status" value="2"/>
</dbReference>
<dbReference type="InterPro" id="IPR011701">
    <property type="entry name" value="MFS"/>
</dbReference>
<comment type="subcellular location">
    <subcellularLocation>
        <location evidence="1">Membrane</location>
        <topology evidence="1">Multi-pass membrane protein</topology>
    </subcellularLocation>
</comment>
<dbReference type="InterPro" id="IPR050327">
    <property type="entry name" value="Proton-linked_MCT"/>
</dbReference>
<evidence type="ECO:0000256" key="6">
    <source>
        <dbReference type="ARBA" id="ARBA00023136"/>
    </source>
</evidence>
<keyword evidence="6 7" id="KW-0472">Membrane</keyword>
<evidence type="ECO:0000259" key="8">
    <source>
        <dbReference type="PROSITE" id="PS50850"/>
    </source>
</evidence>
<feature type="transmembrane region" description="Helical" evidence="7">
    <location>
        <begin position="374"/>
        <end position="392"/>
    </location>
</feature>
<feature type="transmembrane region" description="Helical" evidence="7">
    <location>
        <begin position="173"/>
        <end position="198"/>
    </location>
</feature>
<keyword evidence="3" id="KW-0813">Transport</keyword>
<evidence type="ECO:0000256" key="4">
    <source>
        <dbReference type="ARBA" id="ARBA00022692"/>
    </source>
</evidence>
<proteinExistence type="inferred from homology"/>
<feature type="transmembrane region" description="Helical" evidence="7">
    <location>
        <begin position="210"/>
        <end position="229"/>
    </location>
</feature>
<feature type="transmembrane region" description="Helical" evidence="7">
    <location>
        <begin position="312"/>
        <end position="333"/>
    </location>
</feature>
<dbReference type="InterPro" id="IPR020846">
    <property type="entry name" value="MFS_dom"/>
</dbReference>
<evidence type="ECO:0000256" key="5">
    <source>
        <dbReference type="ARBA" id="ARBA00022989"/>
    </source>
</evidence>
<organism evidence="9 10">
    <name type="scientific">Lachnellula arida</name>
    <dbReference type="NCBI Taxonomy" id="1316785"/>
    <lineage>
        <taxon>Eukaryota</taxon>
        <taxon>Fungi</taxon>
        <taxon>Dikarya</taxon>
        <taxon>Ascomycota</taxon>
        <taxon>Pezizomycotina</taxon>
        <taxon>Leotiomycetes</taxon>
        <taxon>Helotiales</taxon>
        <taxon>Lachnaceae</taxon>
        <taxon>Lachnellula</taxon>
    </lineage>
</organism>
<dbReference type="PROSITE" id="PS50850">
    <property type="entry name" value="MFS"/>
    <property type="match status" value="1"/>
</dbReference>
<feature type="transmembrane region" description="Helical" evidence="7">
    <location>
        <begin position="404"/>
        <end position="424"/>
    </location>
</feature>
<feature type="transmembrane region" description="Helical" evidence="7">
    <location>
        <begin position="250"/>
        <end position="272"/>
    </location>
</feature>